<evidence type="ECO:0000256" key="3">
    <source>
        <dbReference type="ARBA" id="ARBA00022640"/>
    </source>
</evidence>
<evidence type="ECO:0000256" key="2">
    <source>
        <dbReference type="ARBA" id="ARBA00022528"/>
    </source>
</evidence>
<evidence type="ECO:0000256" key="4">
    <source>
        <dbReference type="ARBA" id="ARBA00022946"/>
    </source>
</evidence>
<organism evidence="7 8">
    <name type="scientific">Nelumbo nucifera</name>
    <name type="common">Sacred lotus</name>
    <dbReference type="NCBI Taxonomy" id="4432"/>
    <lineage>
        <taxon>Eukaryota</taxon>
        <taxon>Viridiplantae</taxon>
        <taxon>Streptophyta</taxon>
        <taxon>Embryophyta</taxon>
        <taxon>Tracheophyta</taxon>
        <taxon>Spermatophyta</taxon>
        <taxon>Magnoliopsida</taxon>
        <taxon>Proteales</taxon>
        <taxon>Nelumbonaceae</taxon>
        <taxon>Nelumbo</taxon>
    </lineage>
</organism>
<dbReference type="AlphaFoldDB" id="A0A1U8BCU2"/>
<comment type="similarity">
    <text evidence="5">Belongs to the ESV1 family.</text>
</comment>
<comment type="subcellular location">
    <subcellularLocation>
        <location evidence="1">Plastid</location>
        <location evidence="1">Chloroplast stroma</location>
    </subcellularLocation>
</comment>
<feature type="region of interest" description="Disordered" evidence="6">
    <location>
        <begin position="145"/>
        <end position="165"/>
    </location>
</feature>
<dbReference type="FunCoup" id="A0A1U8BCU2">
    <property type="interactions" value="882"/>
</dbReference>
<dbReference type="PANTHER" id="PTHR34113:SF2">
    <property type="entry name" value="PROTEIN LIKE EARLY STARVATION, CHLOROPLASTIC"/>
    <property type="match status" value="1"/>
</dbReference>
<evidence type="ECO:0000313" key="7">
    <source>
        <dbReference type="Proteomes" id="UP000189703"/>
    </source>
</evidence>
<feature type="compositionally biased region" description="Polar residues" evidence="6">
    <location>
        <begin position="262"/>
        <end position="277"/>
    </location>
</feature>
<evidence type="ECO:0000313" key="8">
    <source>
        <dbReference type="RefSeq" id="XP_010279290.1"/>
    </source>
</evidence>
<dbReference type="KEGG" id="nnu:104613255"/>
<dbReference type="RefSeq" id="XP_010279290.1">
    <property type="nucleotide sequence ID" value="XM_010280988.2"/>
</dbReference>
<dbReference type="GO" id="GO:2000904">
    <property type="term" value="P:regulation of starch metabolic process"/>
    <property type="evidence" value="ECO:0000318"/>
    <property type="project" value="GO_Central"/>
</dbReference>
<evidence type="ECO:0000256" key="5">
    <source>
        <dbReference type="ARBA" id="ARBA00038237"/>
    </source>
</evidence>
<accession>A0A1U8BCU2</accession>
<evidence type="ECO:0000256" key="6">
    <source>
        <dbReference type="SAM" id="MobiDB-lite"/>
    </source>
</evidence>
<dbReference type="Proteomes" id="UP000189703">
    <property type="component" value="Unplaced"/>
</dbReference>
<dbReference type="OMA" id="FWSWAPP"/>
<dbReference type="InterPro" id="IPR052495">
    <property type="entry name" value="Alpha-glucan_binding_chloro"/>
</dbReference>
<dbReference type="GO" id="GO:0009570">
    <property type="term" value="C:chloroplast stroma"/>
    <property type="evidence" value="ECO:0007669"/>
    <property type="project" value="UniProtKB-SubCell"/>
</dbReference>
<feature type="compositionally biased region" description="Low complexity" evidence="6">
    <location>
        <begin position="213"/>
        <end position="226"/>
    </location>
</feature>
<dbReference type="GeneID" id="104613255"/>
<feature type="region of interest" description="Disordered" evidence="6">
    <location>
        <begin position="213"/>
        <end position="291"/>
    </location>
</feature>
<evidence type="ECO:0000256" key="1">
    <source>
        <dbReference type="ARBA" id="ARBA00004470"/>
    </source>
</evidence>
<protein>
    <submittedName>
        <fullName evidence="8">Uncharacterized protein LOC104613255 isoform X1</fullName>
    </submittedName>
</protein>
<sequence length="642" mass="72945">MLSPKDYATALRSFISNPFTTIIRPSPTNYYILHPSPCSSQSSGLCRGKNPPPHSMAVAHFSATPQANLRTSLLPSSLHKKNLLFFLTIAPPERQARGTQRRSRRQGSEIRVSNGGDSNLGMWKGSVDLERDALEFQKMVENSSPVFRKDAEDDDSPEALERKSKQFKKILEVPKEERDRAQRMQVIDRAAAALAAAQVLLKEGPPLKKESFSAYSSLSGSDGSNGEVKKSPHGVVAQDGNLFVPQSGTSFGTPGPDFWSWTPPQDGNKSSEDVGNSQRERKPVSDSHSINLVVEKEQPVDFLSIPFESTFSEKIHNPPLPPFQSLVEVEKVDVSDSISDLPSLEKEKELQFSTYATEAADALDKVSETSSNGVNLDGSRWWKETGTEQRPDGVVCKWTLTRGVNADGDVEWEEKFWEAADQFDYKELGSEKSGRDRAGNVWREYWRESMWQDLTSGLVNIEKAADKWGKNGKGEEWQEKWWEHFDASGQAEKWSHKWCCIDPNTPLEAGHAHIWHERWGEKFDGQGASMKYTDKWAERSEGDGWTKWGDKWDENFDKNGHGIKQGETWWEGKHGERWNRTWGEHHNGSGWIHKYGKSSSGEQWDTHVEEETWYERHPHYGFEHCFENSVQLREVEKPPETY</sequence>
<keyword evidence="4" id="KW-0809">Transit peptide</keyword>
<dbReference type="eggNOG" id="ENOG502QSD3">
    <property type="taxonomic scope" value="Eukaryota"/>
</dbReference>
<proteinExistence type="inferred from homology"/>
<dbReference type="PANTHER" id="PTHR34113">
    <property type="entry name" value="INACTIVE PURPLE ACID PHOSPHATASE-LIKE PROTEIN"/>
    <property type="match status" value="1"/>
</dbReference>
<reference evidence="8" key="1">
    <citation type="submission" date="2025-08" db="UniProtKB">
        <authorList>
            <consortium name="RefSeq"/>
        </authorList>
    </citation>
    <scope>IDENTIFICATION</scope>
</reference>
<keyword evidence="3" id="KW-0934">Plastid</keyword>
<dbReference type="OrthoDB" id="343842at2759"/>
<feature type="region of interest" description="Disordered" evidence="6">
    <location>
        <begin position="94"/>
        <end position="123"/>
    </location>
</feature>
<keyword evidence="7" id="KW-1185">Reference proteome</keyword>
<name>A0A1U8BCU2_NELNU</name>
<dbReference type="GO" id="GO:0005982">
    <property type="term" value="P:starch metabolic process"/>
    <property type="evidence" value="ECO:0000318"/>
    <property type="project" value="GO_Central"/>
</dbReference>
<gene>
    <name evidence="8" type="primary">LOC104613255</name>
</gene>
<keyword evidence="2" id="KW-0150">Chloroplast</keyword>